<accession>A0ACC0V5Z5</accession>
<comment type="caution">
    <text evidence="1">The sequence shown here is derived from an EMBL/GenBank/DDBJ whole genome shotgun (WGS) entry which is preliminary data.</text>
</comment>
<organism evidence="1 2">
    <name type="scientific">Trichothecium roseum</name>
    <dbReference type="NCBI Taxonomy" id="47278"/>
    <lineage>
        <taxon>Eukaryota</taxon>
        <taxon>Fungi</taxon>
        <taxon>Dikarya</taxon>
        <taxon>Ascomycota</taxon>
        <taxon>Pezizomycotina</taxon>
        <taxon>Sordariomycetes</taxon>
        <taxon>Hypocreomycetidae</taxon>
        <taxon>Hypocreales</taxon>
        <taxon>Hypocreales incertae sedis</taxon>
        <taxon>Trichothecium</taxon>
    </lineage>
</organism>
<protein>
    <submittedName>
        <fullName evidence="1">Uncharacterized protein</fullName>
    </submittedName>
</protein>
<evidence type="ECO:0000313" key="1">
    <source>
        <dbReference type="EMBL" id="KAI9901259.1"/>
    </source>
</evidence>
<proteinExistence type="predicted"/>
<name>A0ACC0V5Z5_9HYPO</name>
<dbReference type="EMBL" id="CM047942">
    <property type="protein sequence ID" value="KAI9901259.1"/>
    <property type="molecule type" value="Genomic_DNA"/>
</dbReference>
<sequence length="1933" mass="216685">MADPVFFDLELVYSTAPQGEAELNIVCIHDFGSRPETAWHDDATGKNWINDADFLKELKRPVRVFSFTYNGDTAANLTAAGIAFHAGDLLDCLEQAIADRAAKGPVGPVFILSHGFGGIISKKVLQLAFTTTQWLHVRESIAGLVFSGTPHIEDDSAALFKSIKSMARLHSGNTDLDTKAREFCVSVARLNKAFNTNKPPTIQMLSLWENLPTDLKLVEGGSEEILVVPEESMNCPLVGSKDITVHCTFQDLSRYPSVYNERFQNFMKEFSQMVQASFSDSSYPWLQKLVFHEEDEKDPDSRKHRAKRRHEMTKSHDGDIGPSTASAPPPRMTTREVVEREHAIWDRKKHAEEETSRRHGFMCSLNGWSEPNTGSLIPMPLHTCHWFEKNPIFVNWLNDPVPLNLILTADAGRGKSHLLRAITEEINLKRPLDLILSFYCTPGDENPKIWEYLTWQLLERFLPSWYDIASSFRVRDEKSPPLSMGSFVEIWQNVRRAGHALEIFLLVDGIEQCGEEFANQFFKSIEQLSAPIVAPSPPFSSTTSPAPPDTAPKPRTPTKIRALFTCRPTPAVTRAASHFSCRRWIIPEEEVRLDIASWLDAYCDDIRVQEAADLKHLMDAKNRIKAYSGTYWPYAVHAAGQVSRVLPWYKPFIIPSIPSGLEKHYYNTLLPFLQSVDDKRHIRTLMLIAACQKHQLPLTLAQLSSVLQCLYGEEWECASLGSQIRATCSDFIEVTNTMPLFLVHRSMSTFLGRLFTSEQRYNTLVFICLKYVLQPQFSEPFPHDYDLAALEKYIETKYPFYIYAANTWAFKVANASMEVLPLLREFCSEGCRAQQSWRQALKVSRKGLPGSYKEYSPLLELLHAGAIWALKELLPPPPFPDPGINIQDHEERNKCNPSGSLTFLGILQKRESAFIAVPDWPNSIIGPGLTPLMLSVQSGCLESVRYVLQWRPDIQARTFSGHTALAICFKMRTELHPTQQLRMATVLLESGADPNLCDEDGRTPLHIACATGMIEGVKLLLRHGADVDVSTLRGINSLEYAYEAGELEILQDLLMAGADVDVIWSTRELPLIQAMVDDRILVFRLFLAFADINLKNSEGALPLHAACHSRHHLDYLRLLLEHPSIDVNALSVDQKRQSKRKGHNALLSAVQANRYAVAELLLQKGAIAGEYPQLITCPIMFAVRNGNSAMVELLLMYGASPNIFDLNTRPSSPLSIAVNANRKDIVDILLDYGADANIDSVFRLPGPLSYALFREQPNLEIIRAMLQAKVPQEIDQSPETSNAPLLMAVRGRKANVVRLLLENGADVSLWLRPQRTVSPFHTAVRLGILDICKLLLECEPRLLNFHHDSGQMNQPPLLDACQNNHADLVSFLLDQGADARAMTHHYNTSALLLACERSDASIVETVLKAAPDMVNVADYEGFTPLMRGCARGHVYIIKLLLDAGANVHAQRDRGETCVAALFEKQQRNPFPVLQLLMKRGMDIREGNIMAGHNVLGSAIILGAGVHVVEWLLNHGADPMMAQESPSGTWRTALQVAGFAGRRDCVALLLEPRWGLREHLRDQDWLGLTLFPPFLPNRSTQEVAAAIYVVCEEMRAGTGRDVFTEIITARDISGRHLIDRAIGLFGCEQSFIPQVNTLIHTMLGRIFRRPRNNPQTHQGTLHHINTLLLTATHLPPRPLSKLLTLEMAVPKIYWLDRGAAKSVEASVACDGCREVIVDDVALKCQACMTTRGTCCEFKAASNEFACSHVFVEIELRALGWNSDEVQDCLADLLYYTSLPVEPPPPPPRATEAVREGYQPPPPPPPPPQPDGLQSSLQLATLHAFDLLAIRRPLFSLSLPLSLAAQEAVSRWRHLIGGRRAFVERRNLEVETRSWRRRWDEWRYVRKGLTRAYADEEDVRNLAVLEDARTLFIVVDVDEEGAADSVTVEGTMDRI</sequence>
<reference evidence="1" key="1">
    <citation type="submission" date="2022-10" db="EMBL/GenBank/DDBJ databases">
        <title>Complete Genome of Trichothecium roseum strain YXFP-22015, a Plant Pathogen Isolated from Citrus.</title>
        <authorList>
            <person name="Wang Y."/>
            <person name="Zhu L."/>
        </authorList>
    </citation>
    <scope>NUCLEOTIDE SEQUENCE</scope>
    <source>
        <strain evidence="1">YXFP-22015</strain>
    </source>
</reference>
<evidence type="ECO:0000313" key="2">
    <source>
        <dbReference type="Proteomes" id="UP001163324"/>
    </source>
</evidence>
<gene>
    <name evidence="1" type="ORF">N3K66_003076</name>
</gene>
<dbReference type="Proteomes" id="UP001163324">
    <property type="component" value="Chromosome 3"/>
</dbReference>
<keyword evidence="2" id="KW-1185">Reference proteome</keyword>